<evidence type="ECO:0000256" key="1">
    <source>
        <dbReference type="ARBA" id="ARBA00004236"/>
    </source>
</evidence>
<comment type="caution">
    <text evidence="5">The sequence shown here is derived from an EMBL/GenBank/DDBJ whole genome shotgun (WGS) entry which is preliminary data.</text>
</comment>
<dbReference type="EMBL" id="JAOSLC020000002">
    <property type="protein sequence ID" value="MDD7913488.1"/>
    <property type="molecule type" value="Genomic_DNA"/>
</dbReference>
<proteinExistence type="predicted"/>
<comment type="subcellular location">
    <subcellularLocation>
        <location evidence="1">Cell membrane</location>
    </subcellularLocation>
</comment>
<dbReference type="PANTHER" id="PTHR47529:SF1">
    <property type="entry name" value="PERIPLASMIC CHAPERONE PPID"/>
    <property type="match status" value="1"/>
</dbReference>
<dbReference type="SUPFAM" id="SSF109998">
    <property type="entry name" value="Triger factor/SurA peptide-binding domain-like"/>
    <property type="match status" value="1"/>
</dbReference>
<dbReference type="InterPro" id="IPR046357">
    <property type="entry name" value="PPIase_dom_sf"/>
</dbReference>
<protein>
    <submittedName>
        <fullName evidence="5">SurA N-terminal domain-containing protein</fullName>
    </submittedName>
</protein>
<reference evidence="5" key="1">
    <citation type="submission" date="2023-02" db="EMBL/GenBank/DDBJ databases">
        <title>Polaribacter ponticola sp. nov., isolated from seawater.</title>
        <authorList>
            <person name="Baek J.H."/>
            <person name="Kim J.M."/>
            <person name="Choi D.G."/>
            <person name="Jeon C.O."/>
        </authorList>
    </citation>
    <scope>NUCLEOTIDE SEQUENCE</scope>
    <source>
        <strain evidence="5">MSW5</strain>
    </source>
</reference>
<keyword evidence="2" id="KW-1003">Cell membrane</keyword>
<name>A0ABT5S5W9_9FLAO</name>
<dbReference type="InterPro" id="IPR052029">
    <property type="entry name" value="PpiD_chaperone"/>
</dbReference>
<gene>
    <name evidence="5" type="ORF">N5A56_003220</name>
</gene>
<dbReference type="Pfam" id="PF13623">
    <property type="entry name" value="SurA_N_2"/>
    <property type="match status" value="1"/>
</dbReference>
<dbReference type="Proteomes" id="UP001151478">
    <property type="component" value="Unassembled WGS sequence"/>
</dbReference>
<sequence length="399" mass="44849">MAVLSKIRERSMFLIIIIGLALFAFVLDPSTLGDFFNSSKINEIGEIDGEAISRQEFASELDSYKQQAGSNVSEMQAAKTVWDNIVRKKIYKKQLDEAGITIGEADVWQQIVNASFVQSNPEYQNEAGLFDEGKFKQFLANEKENSTALWSQWSNYMNQIRDNAERTTFNNLVAAGLGASLKEGENEHLIDNTKLYSQFVYVPYTTIADSLVNISKSEIQDYINNNKADFKVEASRDISYVKFNIVATSQDEEAIKKDVASLIADFEKATDNSIFLSENGSDLGLNNEFQYKNFVNQENADRIFAGNKNEIVGPYKDKGYFKLSKITDVVSMPDSVKANHILIPYVGGQRVGSDITRTEEEAKKLADSILKVVKRSDRKFSALAKSFLQINQTQIKVEN</sequence>
<evidence type="ECO:0000256" key="4">
    <source>
        <dbReference type="ARBA" id="ARBA00023186"/>
    </source>
</evidence>
<dbReference type="Gene3D" id="3.10.50.40">
    <property type="match status" value="1"/>
</dbReference>
<dbReference type="InterPro" id="IPR027304">
    <property type="entry name" value="Trigger_fact/SurA_dom_sf"/>
</dbReference>
<evidence type="ECO:0000313" key="6">
    <source>
        <dbReference type="Proteomes" id="UP001151478"/>
    </source>
</evidence>
<evidence type="ECO:0000256" key="3">
    <source>
        <dbReference type="ARBA" id="ARBA00023136"/>
    </source>
</evidence>
<dbReference type="Pfam" id="PF13616">
    <property type="entry name" value="Rotamase_3"/>
    <property type="match status" value="1"/>
</dbReference>
<keyword evidence="6" id="KW-1185">Reference proteome</keyword>
<organism evidence="5 6">
    <name type="scientific">Polaribacter ponticola</name>
    <dbReference type="NCBI Taxonomy" id="2978475"/>
    <lineage>
        <taxon>Bacteria</taxon>
        <taxon>Pseudomonadati</taxon>
        <taxon>Bacteroidota</taxon>
        <taxon>Flavobacteriia</taxon>
        <taxon>Flavobacteriales</taxon>
        <taxon>Flavobacteriaceae</taxon>
    </lineage>
</organism>
<keyword evidence="4" id="KW-0143">Chaperone</keyword>
<dbReference type="PANTHER" id="PTHR47529">
    <property type="entry name" value="PEPTIDYL-PROLYL CIS-TRANS ISOMERASE D"/>
    <property type="match status" value="1"/>
</dbReference>
<evidence type="ECO:0000256" key="2">
    <source>
        <dbReference type="ARBA" id="ARBA00022475"/>
    </source>
</evidence>
<keyword evidence="3" id="KW-0472">Membrane</keyword>
<evidence type="ECO:0000313" key="5">
    <source>
        <dbReference type="EMBL" id="MDD7913488.1"/>
    </source>
</evidence>
<accession>A0ABT5S5W9</accession>